<evidence type="ECO:0008006" key="2">
    <source>
        <dbReference type="Google" id="ProtNLM"/>
    </source>
</evidence>
<proteinExistence type="predicted"/>
<accession>A0A6C0E2G5</accession>
<reference evidence="1" key="1">
    <citation type="journal article" date="2020" name="Nature">
        <title>Giant virus diversity and host interactions through global metagenomics.</title>
        <authorList>
            <person name="Schulz F."/>
            <person name="Roux S."/>
            <person name="Paez-Espino D."/>
            <person name="Jungbluth S."/>
            <person name="Walsh D.A."/>
            <person name="Denef V.J."/>
            <person name="McMahon K.D."/>
            <person name="Konstantinidis K.T."/>
            <person name="Eloe-Fadrosh E.A."/>
            <person name="Kyrpides N.C."/>
            <person name="Woyke T."/>
        </authorList>
    </citation>
    <scope>NUCLEOTIDE SEQUENCE</scope>
    <source>
        <strain evidence="1">GVMAG-M-3300023179-114</strain>
    </source>
</reference>
<dbReference type="EMBL" id="MN739721">
    <property type="protein sequence ID" value="QHT22922.1"/>
    <property type="molecule type" value="Genomic_DNA"/>
</dbReference>
<dbReference type="AlphaFoldDB" id="A0A6C0E2G5"/>
<protein>
    <recommendedName>
        <fullName evidence="2">Sulfotransferase domain-containing protein</fullName>
    </recommendedName>
</protein>
<organism evidence="1">
    <name type="scientific">viral metagenome</name>
    <dbReference type="NCBI Taxonomy" id="1070528"/>
    <lineage>
        <taxon>unclassified sequences</taxon>
        <taxon>metagenomes</taxon>
        <taxon>organismal metagenomes</taxon>
    </lineage>
</organism>
<dbReference type="SUPFAM" id="SSF52540">
    <property type="entry name" value="P-loop containing nucleoside triphosphate hydrolases"/>
    <property type="match status" value="1"/>
</dbReference>
<sequence length="193" mass="23307">MKKIQIYGERCSGTNYLEELLRLNFHVEIVWDYGWKHFFGFSDLSNSDNVLFIGIIRNLEDWINSLYRERHHIPSHLTENIDTFLTNTFYSSDNNCEIMTDRNIDTGERYKNIYELRLVKNKYLIEKMPKLVNNYCLITYDDLVDNFLDTMNKLKNYGLQIKDSINFPLNVKYYKNHKDCLFIKKKILFQKKK</sequence>
<name>A0A6C0E2G5_9ZZZZ</name>
<evidence type="ECO:0000313" key="1">
    <source>
        <dbReference type="EMBL" id="QHT22922.1"/>
    </source>
</evidence>
<dbReference type="InterPro" id="IPR027417">
    <property type="entry name" value="P-loop_NTPase"/>
</dbReference>